<evidence type="ECO:0000256" key="2">
    <source>
        <dbReference type="ARBA" id="ARBA00011900"/>
    </source>
</evidence>
<protein>
    <recommendedName>
        <fullName evidence="2">site-specific DNA-methyltransferase (adenine-specific)</fullName>
        <ecNumber evidence="2">2.1.1.72</ecNumber>
    </recommendedName>
</protein>
<dbReference type="Pfam" id="PF02086">
    <property type="entry name" value="MethyltransfD12"/>
    <property type="match status" value="1"/>
</dbReference>
<name>A0A8S5NJN7_9CAUD</name>
<evidence type="ECO:0000256" key="4">
    <source>
        <dbReference type="ARBA" id="ARBA00022679"/>
    </source>
</evidence>
<dbReference type="Gene3D" id="3.40.50.150">
    <property type="entry name" value="Vaccinia Virus protein VP39"/>
    <property type="match status" value="1"/>
</dbReference>
<dbReference type="InterPro" id="IPR029063">
    <property type="entry name" value="SAM-dependent_MTases_sf"/>
</dbReference>
<dbReference type="GO" id="GO:0043565">
    <property type="term" value="F:sequence-specific DNA binding"/>
    <property type="evidence" value="ECO:0007669"/>
    <property type="project" value="TreeGrafter"/>
</dbReference>
<evidence type="ECO:0000256" key="6">
    <source>
        <dbReference type="ARBA" id="ARBA00047942"/>
    </source>
</evidence>
<comment type="catalytic activity">
    <reaction evidence="6">
        <text>a 2'-deoxyadenosine in DNA + S-adenosyl-L-methionine = an N(6)-methyl-2'-deoxyadenosine in DNA + S-adenosyl-L-homocysteine + H(+)</text>
        <dbReference type="Rhea" id="RHEA:15197"/>
        <dbReference type="Rhea" id="RHEA-COMP:12418"/>
        <dbReference type="Rhea" id="RHEA-COMP:12419"/>
        <dbReference type="ChEBI" id="CHEBI:15378"/>
        <dbReference type="ChEBI" id="CHEBI:57856"/>
        <dbReference type="ChEBI" id="CHEBI:59789"/>
        <dbReference type="ChEBI" id="CHEBI:90615"/>
        <dbReference type="ChEBI" id="CHEBI:90616"/>
        <dbReference type="EC" id="2.1.1.72"/>
    </reaction>
</comment>
<reference evidence="7" key="1">
    <citation type="journal article" date="2021" name="Proc. Natl. Acad. Sci. U.S.A.">
        <title>A Catalog of Tens of Thousands of Viruses from Human Metagenomes Reveals Hidden Associations with Chronic Diseases.</title>
        <authorList>
            <person name="Tisza M.J."/>
            <person name="Buck C.B."/>
        </authorList>
    </citation>
    <scope>NUCLEOTIDE SEQUENCE</scope>
    <source>
        <strain evidence="7">CttFh17</strain>
    </source>
</reference>
<evidence type="ECO:0000313" key="7">
    <source>
        <dbReference type="EMBL" id="DAD94299.1"/>
    </source>
</evidence>
<evidence type="ECO:0000256" key="5">
    <source>
        <dbReference type="ARBA" id="ARBA00022691"/>
    </source>
</evidence>
<dbReference type="GO" id="GO:0006298">
    <property type="term" value="P:mismatch repair"/>
    <property type="evidence" value="ECO:0007669"/>
    <property type="project" value="TreeGrafter"/>
</dbReference>
<dbReference type="GO" id="GO:0009307">
    <property type="term" value="P:DNA restriction-modification system"/>
    <property type="evidence" value="ECO:0007669"/>
    <property type="project" value="InterPro"/>
</dbReference>
<organism evidence="7">
    <name type="scientific">Siphoviridae sp. cttFh17</name>
    <dbReference type="NCBI Taxonomy" id="2826491"/>
    <lineage>
        <taxon>Viruses</taxon>
        <taxon>Duplodnaviria</taxon>
        <taxon>Heunggongvirae</taxon>
        <taxon>Uroviricota</taxon>
        <taxon>Caudoviricetes</taxon>
    </lineage>
</organism>
<keyword evidence="3 7" id="KW-0489">Methyltransferase</keyword>
<sequence>MVYQGSKNRLAKFLVPIIQKYIDDNNIKTYIEPMCGSCSIIEKIQCDNRIAADVNDELIALLQYVKSDSTLSIAPTDCNFEHYAEVRENRKLGTGKYSKEYTALIGYCGSYGGRYYDGGWGKDKTGKRNIYQERVKNLKEDSPLLKDIKIMCCDYQNFSDYKNCLFYFDPPYRNTKQYSKQSIDYDEFYDFLRKLAENNIVLVSEYNMPDDFKCIWQKERKVLQKSDRVTGEKAVEKLFEIRE</sequence>
<comment type="similarity">
    <text evidence="1">Belongs to the N(4)/N(6)-methyltransferase family.</text>
</comment>
<accession>A0A8S5NJN7</accession>
<dbReference type="EC" id="2.1.1.72" evidence="2"/>
<evidence type="ECO:0000256" key="3">
    <source>
        <dbReference type="ARBA" id="ARBA00022603"/>
    </source>
</evidence>
<proteinExistence type="inferred from homology"/>
<dbReference type="PRINTS" id="PR00505">
    <property type="entry name" value="D12N6MTFRASE"/>
</dbReference>
<dbReference type="GO" id="GO:0009007">
    <property type="term" value="F:site-specific DNA-methyltransferase (adenine-specific) activity"/>
    <property type="evidence" value="ECO:0007669"/>
    <property type="project" value="UniProtKB-EC"/>
</dbReference>
<dbReference type="InterPro" id="IPR023095">
    <property type="entry name" value="Ade_MeTrfase_dom_2"/>
</dbReference>
<keyword evidence="5" id="KW-0949">S-adenosyl-L-methionine</keyword>
<dbReference type="Gene3D" id="1.10.1020.10">
    <property type="entry name" value="Adenine-specific Methyltransferase, Domain 2"/>
    <property type="match status" value="1"/>
</dbReference>
<dbReference type="EMBL" id="BK015176">
    <property type="protein sequence ID" value="DAD94299.1"/>
    <property type="molecule type" value="Genomic_DNA"/>
</dbReference>
<evidence type="ECO:0000256" key="1">
    <source>
        <dbReference type="ARBA" id="ARBA00006594"/>
    </source>
</evidence>
<keyword evidence="4" id="KW-0808">Transferase</keyword>
<dbReference type="PANTHER" id="PTHR30481">
    <property type="entry name" value="DNA ADENINE METHYLASE"/>
    <property type="match status" value="1"/>
</dbReference>
<dbReference type="SUPFAM" id="SSF53335">
    <property type="entry name" value="S-adenosyl-L-methionine-dependent methyltransferases"/>
    <property type="match status" value="1"/>
</dbReference>
<dbReference type="GO" id="GO:0032259">
    <property type="term" value="P:methylation"/>
    <property type="evidence" value="ECO:0007669"/>
    <property type="project" value="UniProtKB-KW"/>
</dbReference>
<dbReference type="GO" id="GO:1904047">
    <property type="term" value="F:S-adenosyl-L-methionine binding"/>
    <property type="evidence" value="ECO:0007669"/>
    <property type="project" value="TreeGrafter"/>
</dbReference>
<dbReference type="InterPro" id="IPR012327">
    <property type="entry name" value="MeTrfase_D12"/>
</dbReference>